<feature type="active site" evidence="8">
    <location>
        <position position="267"/>
    </location>
</feature>
<keyword evidence="8" id="KW-0963">Cytoplasm</keyword>
<evidence type="ECO:0000256" key="2">
    <source>
        <dbReference type="ARBA" id="ARBA00000967"/>
    </source>
</evidence>
<evidence type="ECO:0000256" key="3">
    <source>
        <dbReference type="ARBA" id="ARBA00009528"/>
    </source>
</evidence>
<dbReference type="NCBIfam" id="NF002073">
    <property type="entry name" value="PRK00913.1-2"/>
    <property type="match status" value="1"/>
</dbReference>
<dbReference type="EMBL" id="QQAW01000002">
    <property type="protein sequence ID" value="RDI39653.1"/>
    <property type="molecule type" value="Genomic_DNA"/>
</dbReference>
<dbReference type="Pfam" id="PF00883">
    <property type="entry name" value="Peptidase_M17"/>
    <property type="match status" value="1"/>
</dbReference>
<dbReference type="NCBIfam" id="NF002074">
    <property type="entry name" value="PRK00913.1-4"/>
    <property type="match status" value="1"/>
</dbReference>
<evidence type="ECO:0000313" key="13">
    <source>
        <dbReference type="Proteomes" id="UP000562982"/>
    </source>
</evidence>
<evidence type="ECO:0000256" key="7">
    <source>
        <dbReference type="ARBA" id="ARBA00023211"/>
    </source>
</evidence>
<keyword evidence="4 8" id="KW-0031">Aminopeptidase</keyword>
<comment type="similarity">
    <text evidence="3 8">Belongs to the peptidase M17 family.</text>
</comment>
<comment type="subcellular location">
    <subcellularLocation>
        <location evidence="8">Cytoplasm</location>
    </subcellularLocation>
</comment>
<feature type="domain" description="Cytosol aminopeptidase" evidence="9">
    <location>
        <begin position="335"/>
        <end position="342"/>
    </location>
</feature>
<dbReference type="InterPro" id="IPR011356">
    <property type="entry name" value="Leucine_aapep/pepB"/>
</dbReference>
<evidence type="ECO:0000259" key="9">
    <source>
        <dbReference type="PROSITE" id="PS00631"/>
    </source>
</evidence>
<feature type="binding site" evidence="8">
    <location>
        <position position="260"/>
    </location>
    <ligand>
        <name>Mn(2+)</name>
        <dbReference type="ChEBI" id="CHEBI:29035"/>
        <label>1</label>
    </ligand>
</feature>
<evidence type="ECO:0000256" key="8">
    <source>
        <dbReference type="HAMAP-Rule" id="MF_00181"/>
    </source>
</evidence>
<dbReference type="PROSITE" id="PS00631">
    <property type="entry name" value="CYTOSOL_AP"/>
    <property type="match status" value="1"/>
</dbReference>
<dbReference type="PANTHER" id="PTHR11963">
    <property type="entry name" value="LEUCINE AMINOPEPTIDASE-RELATED"/>
    <property type="match status" value="1"/>
</dbReference>
<dbReference type="InterPro" id="IPR043472">
    <property type="entry name" value="Macro_dom-like"/>
</dbReference>
<evidence type="ECO:0000256" key="1">
    <source>
        <dbReference type="ARBA" id="ARBA00000135"/>
    </source>
</evidence>
<evidence type="ECO:0000256" key="6">
    <source>
        <dbReference type="ARBA" id="ARBA00022801"/>
    </source>
</evidence>
<feature type="binding site" evidence="8">
    <location>
        <position position="260"/>
    </location>
    <ligand>
        <name>Mn(2+)</name>
        <dbReference type="ChEBI" id="CHEBI:29035"/>
        <label>2</label>
    </ligand>
</feature>
<comment type="catalytic activity">
    <reaction evidence="2 8">
        <text>Release of an N-terminal amino acid, preferentially leucine, but not glutamic or aspartic acids.</text>
        <dbReference type="EC" id="3.4.11.10"/>
    </reaction>
</comment>
<feature type="binding site" evidence="8">
    <location>
        <position position="255"/>
    </location>
    <ligand>
        <name>Mn(2+)</name>
        <dbReference type="ChEBI" id="CHEBI:29035"/>
        <label>2</label>
    </ligand>
</feature>
<proteinExistence type="inferred from homology"/>
<keyword evidence="5 8" id="KW-0645">Protease</keyword>
<keyword evidence="8" id="KW-0479">Metal-binding</keyword>
<evidence type="ECO:0000313" key="11">
    <source>
        <dbReference type="EMBL" id="RDI39653.1"/>
    </source>
</evidence>
<dbReference type="GO" id="GO:0070006">
    <property type="term" value="F:metalloaminopeptidase activity"/>
    <property type="evidence" value="ECO:0007669"/>
    <property type="project" value="InterPro"/>
</dbReference>
<feature type="binding site" evidence="8">
    <location>
        <position position="337"/>
    </location>
    <ligand>
        <name>Mn(2+)</name>
        <dbReference type="ChEBI" id="CHEBI:29035"/>
        <label>1</label>
    </ligand>
</feature>
<dbReference type="SUPFAM" id="SSF53187">
    <property type="entry name" value="Zn-dependent exopeptidases"/>
    <property type="match status" value="1"/>
</dbReference>
<evidence type="ECO:0000313" key="10">
    <source>
        <dbReference type="EMBL" id="MBB2185842.1"/>
    </source>
</evidence>
<dbReference type="InterPro" id="IPR000819">
    <property type="entry name" value="Peptidase_M17_C"/>
</dbReference>
<dbReference type="Gene3D" id="3.40.220.10">
    <property type="entry name" value="Leucine Aminopeptidase, subunit E, domain 1"/>
    <property type="match status" value="1"/>
</dbReference>
<gene>
    <name evidence="8" type="primary">pepA</name>
    <name evidence="11" type="ORF">C7453_102447</name>
    <name evidence="10" type="ORF">HLH32_05500</name>
</gene>
<dbReference type="InterPro" id="IPR008283">
    <property type="entry name" value="Peptidase_M17_N"/>
</dbReference>
<reference evidence="11 12" key="1">
    <citation type="submission" date="2018-07" db="EMBL/GenBank/DDBJ databases">
        <title>Genomic Encyclopedia of Type Strains, Phase IV (KMG-IV): sequencing the most valuable type-strain genomes for metagenomic binning, comparative biology and taxonomic classification.</title>
        <authorList>
            <person name="Goeker M."/>
        </authorList>
    </citation>
    <scope>NUCLEOTIDE SEQUENCE [LARGE SCALE GENOMIC DNA]</scope>
    <source>
        <strain evidence="11 12">DSM 5603</strain>
    </source>
</reference>
<dbReference type="Proteomes" id="UP000254958">
    <property type="component" value="Unassembled WGS sequence"/>
</dbReference>
<dbReference type="PANTHER" id="PTHR11963:SF23">
    <property type="entry name" value="CYTOSOL AMINOPEPTIDASE"/>
    <property type="match status" value="1"/>
</dbReference>
<comment type="caution">
    <text evidence="11">The sequence shown here is derived from an EMBL/GenBank/DDBJ whole genome shotgun (WGS) entry which is preliminary data.</text>
</comment>
<dbReference type="InterPro" id="IPR023042">
    <property type="entry name" value="Peptidase_M17_leu_NH2_pept"/>
</dbReference>
<organism evidence="11 12">
    <name type="scientific">Gluconacetobacter liquefaciens</name>
    <name type="common">Acetobacter liquefaciens</name>
    <dbReference type="NCBI Taxonomy" id="89584"/>
    <lineage>
        <taxon>Bacteria</taxon>
        <taxon>Pseudomonadati</taxon>
        <taxon>Pseudomonadota</taxon>
        <taxon>Alphaproteobacteria</taxon>
        <taxon>Acetobacterales</taxon>
        <taxon>Acetobacteraceae</taxon>
        <taxon>Gluconacetobacter</taxon>
    </lineage>
</organism>
<comment type="catalytic activity">
    <reaction evidence="1 8">
        <text>Release of an N-terminal amino acid, Xaa-|-Yaa-, in which Xaa is preferably Leu, but may be other amino acids including Pro although not Arg or Lys, and Yaa may be Pro. Amino acid amides and methyl esters are also readily hydrolyzed, but rates on arylamides are exceedingly low.</text>
        <dbReference type="EC" id="3.4.11.1"/>
    </reaction>
</comment>
<dbReference type="Proteomes" id="UP000562982">
    <property type="component" value="Unassembled WGS sequence"/>
</dbReference>
<dbReference type="EC" id="3.4.11.1" evidence="8"/>
<dbReference type="GO" id="GO:0006508">
    <property type="term" value="P:proteolysis"/>
    <property type="evidence" value="ECO:0007669"/>
    <property type="project" value="UniProtKB-KW"/>
</dbReference>
<dbReference type="RefSeq" id="WP_114726499.1">
    <property type="nucleotide sequence ID" value="NZ_BJMI01000001.1"/>
</dbReference>
<keyword evidence="6 8" id="KW-0378">Hydrolase</keyword>
<evidence type="ECO:0000256" key="4">
    <source>
        <dbReference type="ARBA" id="ARBA00022438"/>
    </source>
</evidence>
<protein>
    <recommendedName>
        <fullName evidence="8">Probable cytosol aminopeptidase</fullName>
        <ecNumber evidence="8">3.4.11.1</ecNumber>
    </recommendedName>
    <alternativeName>
        <fullName evidence="8">Leucine aminopeptidase</fullName>
        <shortName evidence="8">LAP</shortName>
        <ecNumber evidence="8">3.4.11.10</ecNumber>
    </alternativeName>
    <alternativeName>
        <fullName evidence="8">Leucyl aminopeptidase</fullName>
    </alternativeName>
</protein>
<dbReference type="NCBIfam" id="NF002077">
    <property type="entry name" value="PRK00913.2-4"/>
    <property type="match status" value="1"/>
</dbReference>
<dbReference type="PRINTS" id="PR00481">
    <property type="entry name" value="LAMNOPPTDASE"/>
</dbReference>
<feature type="binding site" evidence="8">
    <location>
        <position position="278"/>
    </location>
    <ligand>
        <name>Mn(2+)</name>
        <dbReference type="ChEBI" id="CHEBI:29035"/>
        <label>2</label>
    </ligand>
</feature>
<name>A0A370GCE1_GLULI</name>
<feature type="active site" evidence="8">
    <location>
        <position position="341"/>
    </location>
</feature>
<keyword evidence="7 8" id="KW-0464">Manganese</keyword>
<dbReference type="SUPFAM" id="SSF52949">
    <property type="entry name" value="Macro domain-like"/>
    <property type="match status" value="1"/>
</dbReference>
<dbReference type="HAMAP" id="MF_00181">
    <property type="entry name" value="Cytosol_peptidase_M17"/>
    <property type="match status" value="1"/>
</dbReference>
<evidence type="ECO:0000313" key="12">
    <source>
        <dbReference type="Proteomes" id="UP000254958"/>
    </source>
</evidence>
<feature type="binding site" evidence="8">
    <location>
        <position position="339"/>
    </location>
    <ligand>
        <name>Mn(2+)</name>
        <dbReference type="ChEBI" id="CHEBI:29035"/>
        <label>2</label>
    </ligand>
</feature>
<comment type="function">
    <text evidence="8">Presumably involved in the processing and regular turnover of intracellular proteins. Catalyzes the removal of unsubstituted N-terminal amino acids from various peptides.</text>
</comment>
<dbReference type="OrthoDB" id="9809354at2"/>
<reference evidence="10 13" key="2">
    <citation type="submission" date="2020-04" db="EMBL/GenBank/DDBJ databases">
        <title>Description of novel Gluconacetobacter.</title>
        <authorList>
            <person name="Sombolestani A."/>
        </authorList>
    </citation>
    <scope>NUCLEOTIDE SEQUENCE [LARGE SCALE GENOMIC DNA]</scope>
    <source>
        <strain evidence="10 13">LMG 1382</strain>
    </source>
</reference>
<dbReference type="CDD" id="cd00433">
    <property type="entry name" value="Peptidase_M17"/>
    <property type="match status" value="1"/>
</dbReference>
<sequence>MLQTGFSDVTLPVDGVLAILVPEDGPRPASYLAADRATGGALERAVAAASFVFGAGRTCMLLAPGGGLDRVLLVGLGKIAEIGALTVENAAAAAVTALGKLATTARIAADGVAPELVAHVAQGATLAAFRFDSYHTRLTEDARWRLTEVTILTPDIALAEAASADLLAVARGVYLARDLVSEPANVLRPPEFATRIEALRDLGVEIEILDRDAMAELGFGALLGVAQASDAPPRTVLMRWNGAGDDSAPLAFVGKGVTFDSGGISIKPAGGMEEMKTDMAGAAAVVGLIAALAGRKARVNVVGAVGLVENMLAGNAQRPGDVVRTCSGQTVEVINTDAEGRLVLADVLWYVQERFKPRLMVDLATLTGAIVVGLGHEYAGLFSNDDVLAGRLAAAGDETGELLWRMPLSDAYNEALRSDIADFKNVGGRPGGSITAAKFLEHFVNRVPWAHLDIAGTAWAKKTVHCTPKGATGFGVRLLDRFVRENHEG</sequence>
<dbReference type="EC" id="3.4.11.10" evidence="8"/>
<feature type="binding site" evidence="8">
    <location>
        <position position="339"/>
    </location>
    <ligand>
        <name>Mn(2+)</name>
        <dbReference type="ChEBI" id="CHEBI:29035"/>
        <label>1</label>
    </ligand>
</feature>
<dbReference type="Pfam" id="PF02789">
    <property type="entry name" value="Peptidase_M17_N"/>
    <property type="match status" value="1"/>
</dbReference>
<comment type="cofactor">
    <cofactor evidence="8">
        <name>Mn(2+)</name>
        <dbReference type="ChEBI" id="CHEBI:29035"/>
    </cofactor>
    <text evidence="8">Binds 2 manganese ions per subunit.</text>
</comment>
<dbReference type="NCBIfam" id="NF002075">
    <property type="entry name" value="PRK00913.2-2"/>
    <property type="match status" value="1"/>
</dbReference>
<dbReference type="GO" id="GO:0030145">
    <property type="term" value="F:manganese ion binding"/>
    <property type="evidence" value="ECO:0007669"/>
    <property type="project" value="UniProtKB-UniRule"/>
</dbReference>
<dbReference type="AlphaFoldDB" id="A0A370GCE1"/>
<accession>A0A370GCE1</accession>
<keyword evidence="12" id="KW-1185">Reference proteome</keyword>
<dbReference type="Gene3D" id="3.40.630.10">
    <property type="entry name" value="Zn peptidases"/>
    <property type="match status" value="1"/>
</dbReference>
<evidence type="ECO:0000256" key="5">
    <source>
        <dbReference type="ARBA" id="ARBA00022670"/>
    </source>
</evidence>
<dbReference type="EMBL" id="JABEQI010000002">
    <property type="protein sequence ID" value="MBB2185842.1"/>
    <property type="molecule type" value="Genomic_DNA"/>
</dbReference>
<dbReference type="GO" id="GO:0005737">
    <property type="term" value="C:cytoplasm"/>
    <property type="evidence" value="ECO:0007669"/>
    <property type="project" value="UniProtKB-SubCell"/>
</dbReference>